<dbReference type="GO" id="GO:0005886">
    <property type="term" value="C:plasma membrane"/>
    <property type="evidence" value="ECO:0007669"/>
    <property type="project" value="TreeGrafter"/>
</dbReference>
<evidence type="ECO:0000256" key="1">
    <source>
        <dbReference type="ARBA" id="ARBA00038048"/>
    </source>
</evidence>
<keyword evidence="2" id="KW-0812">Transmembrane</keyword>
<feature type="domain" description="Saccharopine dehydrogenase NADP binding" evidence="3">
    <location>
        <begin position="14"/>
        <end position="154"/>
    </location>
</feature>
<dbReference type="AlphaFoldDB" id="A0A7R8X6N5"/>
<keyword evidence="2" id="KW-1133">Transmembrane helix</keyword>
<feature type="transmembrane region" description="Helical" evidence="2">
    <location>
        <begin position="282"/>
        <end position="304"/>
    </location>
</feature>
<evidence type="ECO:0000259" key="3">
    <source>
        <dbReference type="Pfam" id="PF03435"/>
    </source>
</evidence>
<comment type="similarity">
    <text evidence="1">Belongs to the saccharopine dehydrogenase family.</text>
</comment>
<dbReference type="OrthoDB" id="10268090at2759"/>
<dbReference type="Proteomes" id="UP000677054">
    <property type="component" value="Unassembled WGS sequence"/>
</dbReference>
<keyword evidence="2" id="KW-0472">Membrane</keyword>
<protein>
    <recommendedName>
        <fullName evidence="3">Saccharopine dehydrogenase NADP binding domain-containing protein</fullName>
    </recommendedName>
</protein>
<dbReference type="InterPro" id="IPR005097">
    <property type="entry name" value="Sacchrp_dh_NADP-bd"/>
</dbReference>
<dbReference type="GO" id="GO:0009247">
    <property type="term" value="P:glycolipid biosynthetic process"/>
    <property type="evidence" value="ECO:0007669"/>
    <property type="project" value="TreeGrafter"/>
</dbReference>
<evidence type="ECO:0000256" key="2">
    <source>
        <dbReference type="SAM" id="Phobius"/>
    </source>
</evidence>
<dbReference type="SUPFAM" id="SSF51735">
    <property type="entry name" value="NAD(P)-binding Rossmann-fold domains"/>
    <property type="match status" value="1"/>
</dbReference>
<dbReference type="GO" id="GO:0005739">
    <property type="term" value="C:mitochondrion"/>
    <property type="evidence" value="ECO:0007669"/>
    <property type="project" value="TreeGrafter"/>
</dbReference>
<dbReference type="EMBL" id="CAJPEV010000519">
    <property type="protein sequence ID" value="CAG0886071.1"/>
    <property type="molecule type" value="Genomic_DNA"/>
</dbReference>
<evidence type="ECO:0000313" key="5">
    <source>
        <dbReference type="Proteomes" id="UP000677054"/>
    </source>
</evidence>
<sequence length="436" mass="48295">MAASGETTGDRYDVVIFGATGFTGKYVVRDLIQTRKQFSEFKDLTFAVAGRNKEKLCEALNWAISSAKATDVDAGKVPIITADVSDQESLLSMCKKSKVLVDCVGPYRFYGEPVIKACIEGGSSYVDISGETYFLEKMQLDYHEQAEAKGVYIVGACGFDSIPGDMGTIFLQDNFEGELNSVETYLKTEQGPAGYRVNYGTWLSAIHSLANTGDLRGVRTKLYPKPLPKPKFRIEDRGKMHQNPDVPGYSLPFLGSDRPVILRSQRFLYEHENRRPVQIQCYFTLASLLNTIGIVLFGAIFMFMTKFSFTRKLLEDHPSFFSFGMFCRGGPTEEQIEGAKFTVTLIGKGWSEKTSEASDQHADPPSKEMIVKVSGPDIGYVATSMCFIQSALTIWMESAKMPSKGGVYSPGAAFAKTSLIDRLNKRGIKFSIVKKD</sequence>
<dbReference type="EMBL" id="LR900036">
    <property type="protein sequence ID" value="CAD7243890.1"/>
    <property type="molecule type" value="Genomic_DNA"/>
</dbReference>
<dbReference type="FunFam" id="3.40.50.720:FF:000178">
    <property type="entry name" value="Saccharopine dehydrogenase-like oxidoreductase"/>
    <property type="match status" value="1"/>
</dbReference>
<keyword evidence="5" id="KW-1185">Reference proteome</keyword>
<gene>
    <name evidence="4" type="ORF">DSTB1V02_LOCUS3797</name>
</gene>
<name>A0A7R8X6N5_9CRUS</name>
<dbReference type="InterPro" id="IPR036291">
    <property type="entry name" value="NAD(P)-bd_dom_sf"/>
</dbReference>
<dbReference type="Gene3D" id="3.40.50.720">
    <property type="entry name" value="NAD(P)-binding Rossmann-like Domain"/>
    <property type="match status" value="1"/>
</dbReference>
<organism evidence="4">
    <name type="scientific">Darwinula stevensoni</name>
    <dbReference type="NCBI Taxonomy" id="69355"/>
    <lineage>
        <taxon>Eukaryota</taxon>
        <taxon>Metazoa</taxon>
        <taxon>Ecdysozoa</taxon>
        <taxon>Arthropoda</taxon>
        <taxon>Crustacea</taxon>
        <taxon>Oligostraca</taxon>
        <taxon>Ostracoda</taxon>
        <taxon>Podocopa</taxon>
        <taxon>Podocopida</taxon>
        <taxon>Darwinulocopina</taxon>
        <taxon>Darwinuloidea</taxon>
        <taxon>Darwinulidae</taxon>
        <taxon>Darwinula</taxon>
    </lineage>
</organism>
<dbReference type="InterPro" id="IPR051276">
    <property type="entry name" value="Saccharopine_DH-like_oxidrdct"/>
</dbReference>
<dbReference type="PANTHER" id="PTHR12286">
    <property type="entry name" value="SACCHAROPINE DEHYDROGENASE-LIKE OXIDOREDUCTASE"/>
    <property type="match status" value="1"/>
</dbReference>
<proteinExistence type="inferred from homology"/>
<reference evidence="4" key="1">
    <citation type="submission" date="2020-11" db="EMBL/GenBank/DDBJ databases">
        <authorList>
            <person name="Tran Van P."/>
        </authorList>
    </citation>
    <scope>NUCLEOTIDE SEQUENCE</scope>
</reference>
<accession>A0A7R8X6N5</accession>
<dbReference type="PANTHER" id="PTHR12286:SF5">
    <property type="entry name" value="SACCHAROPINE DEHYDROGENASE-LIKE OXIDOREDUCTASE"/>
    <property type="match status" value="1"/>
</dbReference>
<dbReference type="Pfam" id="PF03435">
    <property type="entry name" value="Sacchrp_dh_NADP"/>
    <property type="match status" value="1"/>
</dbReference>
<dbReference type="GO" id="GO:0005811">
    <property type="term" value="C:lipid droplet"/>
    <property type="evidence" value="ECO:0007669"/>
    <property type="project" value="TreeGrafter"/>
</dbReference>
<evidence type="ECO:0000313" key="4">
    <source>
        <dbReference type="EMBL" id="CAD7243890.1"/>
    </source>
</evidence>